<keyword evidence="2" id="KW-1185">Reference proteome</keyword>
<comment type="caution">
    <text evidence="1">The sequence shown here is derived from an EMBL/GenBank/DDBJ whole genome shotgun (WGS) entry which is preliminary data.</text>
</comment>
<protein>
    <submittedName>
        <fullName evidence="1">Uncharacterized protein</fullName>
    </submittedName>
</protein>
<dbReference type="AlphaFoldDB" id="A0AAD9UUC3"/>
<reference evidence="1" key="2">
    <citation type="journal article" date="2023" name="Science">
        <title>Genomic signatures of disease resistance in endangered staghorn corals.</title>
        <authorList>
            <person name="Vollmer S.V."/>
            <person name="Selwyn J.D."/>
            <person name="Despard B.A."/>
            <person name="Roesel C.L."/>
        </authorList>
    </citation>
    <scope>NUCLEOTIDE SEQUENCE</scope>
    <source>
        <strain evidence="1">K2</strain>
    </source>
</reference>
<reference evidence="1" key="1">
    <citation type="journal article" date="2023" name="G3 (Bethesda)">
        <title>Whole genome assembly and annotation of the endangered Caribbean coral Acropora cervicornis.</title>
        <authorList>
            <person name="Selwyn J.D."/>
            <person name="Vollmer S.V."/>
        </authorList>
    </citation>
    <scope>NUCLEOTIDE SEQUENCE</scope>
    <source>
        <strain evidence="1">K2</strain>
    </source>
</reference>
<evidence type="ECO:0000313" key="1">
    <source>
        <dbReference type="EMBL" id="KAK2550261.1"/>
    </source>
</evidence>
<proteinExistence type="predicted"/>
<name>A0AAD9UUC3_ACRCE</name>
<dbReference type="Proteomes" id="UP001249851">
    <property type="component" value="Unassembled WGS sequence"/>
</dbReference>
<gene>
    <name evidence="1" type="ORF">P5673_029139</name>
</gene>
<organism evidence="1 2">
    <name type="scientific">Acropora cervicornis</name>
    <name type="common">Staghorn coral</name>
    <dbReference type="NCBI Taxonomy" id="6130"/>
    <lineage>
        <taxon>Eukaryota</taxon>
        <taxon>Metazoa</taxon>
        <taxon>Cnidaria</taxon>
        <taxon>Anthozoa</taxon>
        <taxon>Hexacorallia</taxon>
        <taxon>Scleractinia</taxon>
        <taxon>Astrocoeniina</taxon>
        <taxon>Acroporidae</taxon>
        <taxon>Acropora</taxon>
    </lineage>
</organism>
<accession>A0AAD9UUC3</accession>
<sequence length="164" mass="19179">MQWVSREGEPSLEKMTSEDTCLTHVHGIVAGETPNVRDLSFRDPDCFQSGQLRTRISPWEKILDGYELAKDVLEWLEHGVDVKNSLSPLRDHLWVSSMRARNPRLEFLRTTILANSFRSLLRKQFCNVSSQERSVFGVKWVKWHRPMPPRPSHDDRTRKAEVMH</sequence>
<evidence type="ECO:0000313" key="2">
    <source>
        <dbReference type="Proteomes" id="UP001249851"/>
    </source>
</evidence>
<dbReference type="EMBL" id="JARQWQ010000113">
    <property type="protein sequence ID" value="KAK2550261.1"/>
    <property type="molecule type" value="Genomic_DNA"/>
</dbReference>